<dbReference type="InterPro" id="IPR011356">
    <property type="entry name" value="Leucine_aapep/pepB"/>
</dbReference>
<feature type="binding site" evidence="8">
    <location>
        <position position="274"/>
    </location>
    <ligand>
        <name>Mn(2+)</name>
        <dbReference type="ChEBI" id="CHEBI:29035"/>
        <label>1</label>
    </ligand>
</feature>
<dbReference type="PRINTS" id="PR00481">
    <property type="entry name" value="LAMNOPPTDASE"/>
</dbReference>
<comment type="subcellular location">
    <subcellularLocation>
        <location evidence="8">Cytoplasm</location>
    </subcellularLocation>
</comment>
<dbReference type="InterPro" id="IPR023042">
    <property type="entry name" value="Peptidase_M17_leu_NH2_pept"/>
</dbReference>
<dbReference type="CDD" id="cd00433">
    <property type="entry name" value="Peptidase_M17"/>
    <property type="match status" value="1"/>
</dbReference>
<comment type="catalytic activity">
    <reaction evidence="1 8">
        <text>Release of an N-terminal amino acid, Xaa-|-Yaa-, in which Xaa is preferably Leu, but may be other amino acids including Pro although not Arg or Lys, and Yaa may be Pro. Amino acid amides and methyl esters are also readily hydrolyzed, but rates on arylamides are exceedingly low.</text>
        <dbReference type="EC" id="3.4.11.1"/>
    </reaction>
</comment>
<dbReference type="EC" id="3.4.11.1" evidence="8"/>
<evidence type="ECO:0000313" key="10">
    <source>
        <dbReference type="EMBL" id="NYJ01708.1"/>
    </source>
</evidence>
<dbReference type="NCBIfam" id="NF002073">
    <property type="entry name" value="PRK00913.1-2"/>
    <property type="match status" value="1"/>
</dbReference>
<reference evidence="10 11" key="1">
    <citation type="submission" date="2020-07" db="EMBL/GenBank/DDBJ databases">
        <title>Sequencing the genomes of 1000 actinobacteria strains.</title>
        <authorList>
            <person name="Klenk H.-P."/>
        </authorList>
    </citation>
    <scope>NUCLEOTIDE SEQUENCE [LARGE SCALE GENOMIC DNA]</scope>
    <source>
        <strain evidence="10 11">DSM 103833</strain>
    </source>
</reference>
<dbReference type="InterPro" id="IPR000819">
    <property type="entry name" value="Peptidase_M17_C"/>
</dbReference>
<comment type="function">
    <text evidence="7 8">Presumably involved in the processing and regular turnover of intracellular proteins. Catalyzes the removal of unsubstituted N-terminal amino acids from various peptides.</text>
</comment>
<dbReference type="Proteomes" id="UP000530424">
    <property type="component" value="Unassembled WGS sequence"/>
</dbReference>
<evidence type="ECO:0000256" key="7">
    <source>
        <dbReference type="ARBA" id="ARBA00049972"/>
    </source>
</evidence>
<dbReference type="AlphaFoldDB" id="A0A853C5B5"/>
<keyword evidence="8" id="KW-0963">Cytoplasm</keyword>
<dbReference type="GO" id="GO:0030145">
    <property type="term" value="F:manganese ion binding"/>
    <property type="evidence" value="ECO:0007669"/>
    <property type="project" value="UniProtKB-UniRule"/>
</dbReference>
<evidence type="ECO:0000256" key="5">
    <source>
        <dbReference type="ARBA" id="ARBA00022670"/>
    </source>
</evidence>
<evidence type="ECO:0000259" key="9">
    <source>
        <dbReference type="PROSITE" id="PS00631"/>
    </source>
</evidence>
<dbReference type="RefSeq" id="WP_179668160.1">
    <property type="nucleotide sequence ID" value="NZ_JACCFP010000001.1"/>
</dbReference>
<keyword evidence="11" id="KW-1185">Reference proteome</keyword>
<feature type="active site" evidence="8">
    <location>
        <position position="355"/>
    </location>
</feature>
<dbReference type="InterPro" id="IPR043472">
    <property type="entry name" value="Macro_dom-like"/>
</dbReference>
<dbReference type="PANTHER" id="PTHR11963">
    <property type="entry name" value="LEUCINE AMINOPEPTIDASE-RELATED"/>
    <property type="match status" value="1"/>
</dbReference>
<keyword evidence="4 8" id="KW-0031">Aminopeptidase</keyword>
<dbReference type="SUPFAM" id="SSF52949">
    <property type="entry name" value="Macro domain-like"/>
    <property type="match status" value="1"/>
</dbReference>
<evidence type="ECO:0000256" key="3">
    <source>
        <dbReference type="ARBA" id="ARBA00009528"/>
    </source>
</evidence>
<feature type="binding site" evidence="8">
    <location>
        <position position="274"/>
    </location>
    <ligand>
        <name>Mn(2+)</name>
        <dbReference type="ChEBI" id="CHEBI:29035"/>
        <label>2</label>
    </ligand>
</feature>
<dbReference type="GO" id="GO:0005737">
    <property type="term" value="C:cytoplasm"/>
    <property type="evidence" value="ECO:0007669"/>
    <property type="project" value="UniProtKB-SubCell"/>
</dbReference>
<comment type="caution">
    <text evidence="10">The sequence shown here is derived from an EMBL/GenBank/DDBJ whole genome shotgun (WGS) entry which is preliminary data.</text>
</comment>
<name>A0A853C5B5_9ACTN</name>
<dbReference type="Gene3D" id="3.40.630.10">
    <property type="entry name" value="Zn peptidases"/>
    <property type="match status" value="1"/>
</dbReference>
<dbReference type="SUPFAM" id="SSF53187">
    <property type="entry name" value="Zn-dependent exopeptidases"/>
    <property type="match status" value="1"/>
</dbReference>
<dbReference type="EC" id="3.4.11.10" evidence="8"/>
<dbReference type="HAMAP" id="MF_00181">
    <property type="entry name" value="Cytosol_peptidase_M17"/>
    <property type="match status" value="1"/>
</dbReference>
<keyword evidence="5 8" id="KW-0645">Protease</keyword>
<dbReference type="GO" id="GO:0070006">
    <property type="term" value="F:metalloaminopeptidase activity"/>
    <property type="evidence" value="ECO:0007669"/>
    <property type="project" value="InterPro"/>
</dbReference>
<feature type="binding site" evidence="8">
    <location>
        <position position="353"/>
    </location>
    <ligand>
        <name>Mn(2+)</name>
        <dbReference type="ChEBI" id="CHEBI:29035"/>
        <label>2</label>
    </ligand>
</feature>
<sequence>MTSYTLRNASPAKTKAEAVVVGVVPADDGAAGGAGLAAGGEDVAKAYGRKLRGLLATLGVTGRAGEVVKVPTGGTIGSPLLVLVGLGADPGPADVRRAAGNAARAVTNAASVALALPADTPDLVRAVVEGYRLGGYTFTTYKSRTSDTRSAEVVVLSGGARRKEMAAALEQAGVVVDAVAATRDWVNTPPGDLTPPALAEAVETAVAATNKELKGRGKVKVEVLDEVRLAELGCGGILAVGAGSAAPPRLVELTYSPKHATTHLALVGKGITFDSGGLSIKPANSMPTMKEDMAGAAAVVQATLAIARLGLPIRISAFAALAENMVGGGSMRPGDVLTTYTGTTVEVLNTDAEGRLVLVDAMGLAVEREPDLMVDVATLTGHMVVALGDRLAGVMGSDEVVSQLLAAAEAAGEDAWPMPIPDYMDERIRSSKVADLAQHDLIRWGGGLFAAAFLREFTGGLPWGHLDIAGPTFNKGGPSGHWTSGATGYGVATLVELCRALAADGS</sequence>
<dbReference type="EMBL" id="JACCFP010000001">
    <property type="protein sequence ID" value="NYJ01708.1"/>
    <property type="molecule type" value="Genomic_DNA"/>
</dbReference>
<comment type="similarity">
    <text evidence="3 8">Belongs to the peptidase M17 family.</text>
</comment>
<keyword evidence="8" id="KW-0479">Metal-binding</keyword>
<feature type="active site" evidence="8">
    <location>
        <position position="281"/>
    </location>
</feature>
<evidence type="ECO:0000256" key="2">
    <source>
        <dbReference type="ARBA" id="ARBA00000967"/>
    </source>
</evidence>
<evidence type="ECO:0000256" key="8">
    <source>
        <dbReference type="HAMAP-Rule" id="MF_00181"/>
    </source>
</evidence>
<keyword evidence="8" id="KW-0464">Manganese</keyword>
<feature type="binding site" evidence="8">
    <location>
        <position position="292"/>
    </location>
    <ligand>
        <name>Mn(2+)</name>
        <dbReference type="ChEBI" id="CHEBI:29035"/>
        <label>2</label>
    </ligand>
</feature>
<evidence type="ECO:0000256" key="1">
    <source>
        <dbReference type="ARBA" id="ARBA00000135"/>
    </source>
</evidence>
<evidence type="ECO:0000313" key="11">
    <source>
        <dbReference type="Proteomes" id="UP000530424"/>
    </source>
</evidence>
<evidence type="ECO:0000256" key="4">
    <source>
        <dbReference type="ARBA" id="ARBA00022438"/>
    </source>
</evidence>
<dbReference type="PROSITE" id="PS00631">
    <property type="entry name" value="CYTOSOL_AP"/>
    <property type="match status" value="1"/>
</dbReference>
<dbReference type="InterPro" id="IPR008283">
    <property type="entry name" value="Peptidase_M17_N"/>
</dbReference>
<protein>
    <recommendedName>
        <fullName evidence="8">Probable cytosol aminopeptidase</fullName>
        <ecNumber evidence="8">3.4.11.1</ecNumber>
    </recommendedName>
    <alternativeName>
        <fullName evidence="8">Leucine aminopeptidase</fullName>
        <shortName evidence="8">LAP</shortName>
        <ecNumber evidence="8">3.4.11.10</ecNumber>
    </alternativeName>
    <alternativeName>
        <fullName evidence="8">Leucyl aminopeptidase</fullName>
    </alternativeName>
</protein>
<comment type="catalytic activity">
    <reaction evidence="2 8">
        <text>Release of an N-terminal amino acid, preferentially leucine, but not glutamic or aspartic acids.</text>
        <dbReference type="EC" id="3.4.11.10"/>
    </reaction>
</comment>
<organism evidence="10 11">
    <name type="scientific">Nocardioides thalensis</name>
    <dbReference type="NCBI Taxonomy" id="1914755"/>
    <lineage>
        <taxon>Bacteria</taxon>
        <taxon>Bacillati</taxon>
        <taxon>Actinomycetota</taxon>
        <taxon>Actinomycetes</taxon>
        <taxon>Propionibacteriales</taxon>
        <taxon>Nocardioidaceae</taxon>
        <taxon>Nocardioides</taxon>
    </lineage>
</organism>
<evidence type="ECO:0000256" key="6">
    <source>
        <dbReference type="ARBA" id="ARBA00022801"/>
    </source>
</evidence>
<proteinExistence type="inferred from homology"/>
<dbReference type="Pfam" id="PF02789">
    <property type="entry name" value="Peptidase_M17_N"/>
    <property type="match status" value="1"/>
</dbReference>
<comment type="cofactor">
    <cofactor evidence="8">
        <name>Mn(2+)</name>
        <dbReference type="ChEBI" id="CHEBI:29035"/>
    </cofactor>
    <text evidence="8">Binds 2 manganese ions per subunit.</text>
</comment>
<feature type="binding site" evidence="8">
    <location>
        <position position="353"/>
    </location>
    <ligand>
        <name>Mn(2+)</name>
        <dbReference type="ChEBI" id="CHEBI:29035"/>
        <label>1</label>
    </ligand>
</feature>
<gene>
    <name evidence="8" type="primary">pepA</name>
    <name evidence="10" type="ORF">HNR19_002406</name>
</gene>
<feature type="binding site" evidence="8">
    <location>
        <position position="269"/>
    </location>
    <ligand>
        <name>Mn(2+)</name>
        <dbReference type="ChEBI" id="CHEBI:29035"/>
        <label>2</label>
    </ligand>
</feature>
<dbReference type="PANTHER" id="PTHR11963:SF23">
    <property type="entry name" value="CYTOSOL AMINOPEPTIDASE"/>
    <property type="match status" value="1"/>
</dbReference>
<keyword evidence="6 8" id="KW-0378">Hydrolase</keyword>
<dbReference type="Pfam" id="PF00883">
    <property type="entry name" value="Peptidase_M17"/>
    <property type="match status" value="1"/>
</dbReference>
<accession>A0A853C5B5</accession>
<dbReference type="GO" id="GO:0006508">
    <property type="term" value="P:proteolysis"/>
    <property type="evidence" value="ECO:0007669"/>
    <property type="project" value="UniProtKB-KW"/>
</dbReference>
<feature type="domain" description="Cytosol aminopeptidase" evidence="9">
    <location>
        <begin position="349"/>
        <end position="356"/>
    </location>
</feature>
<dbReference type="Gene3D" id="3.40.220.10">
    <property type="entry name" value="Leucine Aminopeptidase, subunit E, domain 1"/>
    <property type="match status" value="1"/>
</dbReference>
<feature type="binding site" evidence="8">
    <location>
        <position position="351"/>
    </location>
    <ligand>
        <name>Mn(2+)</name>
        <dbReference type="ChEBI" id="CHEBI:29035"/>
        <label>1</label>
    </ligand>
</feature>